<dbReference type="Gene3D" id="1.25.10.10">
    <property type="entry name" value="Leucine-rich Repeat Variant"/>
    <property type="match status" value="1"/>
</dbReference>
<keyword evidence="1" id="KW-0732">Signal</keyword>
<dbReference type="InterPro" id="IPR013517">
    <property type="entry name" value="FG-GAP"/>
</dbReference>
<evidence type="ECO:0000313" key="4">
    <source>
        <dbReference type="Proteomes" id="UP001467690"/>
    </source>
</evidence>
<dbReference type="PANTHER" id="PTHR16026">
    <property type="entry name" value="CARTILAGE ACIDIC PROTEIN 1"/>
    <property type="match status" value="1"/>
</dbReference>
<dbReference type="InterPro" id="IPR027039">
    <property type="entry name" value="Crtac1"/>
</dbReference>
<dbReference type="PROSITE" id="PS00018">
    <property type="entry name" value="EF_HAND_1"/>
    <property type="match status" value="1"/>
</dbReference>
<dbReference type="Pfam" id="PF13517">
    <property type="entry name" value="FG-GAP_3"/>
    <property type="match status" value="1"/>
</dbReference>
<dbReference type="InterPro" id="IPR016024">
    <property type="entry name" value="ARM-type_fold"/>
</dbReference>
<sequence>MAIPHYKQYIKVVSGILAVLFVMALTLWIVVKWHHNSASYIYKTTQNSIPEVKLLLPQFTDITLTSGIQHSHTQHSGKISDLIDSLSAGVCAADFNQDNWVDLLFISGAGQTRFYGDKAWWHQQQSAVIYQNQQGYFKLQKADLALTQVSHACAVADFNLDGLPDILIATQAHDILYQNLGNFKFAKVEQFSALTLPVWTSHISVADINHDGLPDIHLSHFLKYQKNQKNLEESAGFSEQHHREFQPQAYDGLPNQVLINQGNWQFKDISPQMGMHQISERTVAARWLDLNQDGWLDLLEFNSGDQAIRGFINRQGKFNPVSTRHQSLTANDSRYASVSLQLNDPHPLLFVSRESGLSNLAIDLANDLAIDLAQPSFAATASSHQPYADLSWRLQLNHQESIYLSRWGQSFADFTNDGYAELILASGRFMPDPFSQQMGLGAPNECFAPYVTQQVGYTVRYRRQNCLPDSLDSSRSVIHLDINNDGLLDLLVSNNNDFPRLFLNTSSSQSNWLNLTVPAHLNVSSLNIENRKNVQPLAMQQAMFGQHDPRLHFGLGTRQKVQLEVIQAGKAYQQTLQANRFYQWKNEHWIEIEAPANASNTSTRQQHPAGAFGSNEFNDLTDYLRRQQNKIIDYQLLPHLTLATQFASSKELTQFITEKANINHLALYLYWLESTEGELQQASASAIQQLEAEISTAYLLPLLNSENSETFCKTSQIFTHWFSQEEAVTRSKYKALPYLFRRLHALEGETKNTISTIDTQNNKTAHIINCTAAALAEAEHANASSAIVEAFAKAPAASRAHLINALGKIRQTEAIPLLQKRLKQSDDITEIQQALIALKRLNADIATQQMPGKTSIFLALALFNQAPESIVIAPAQIKSWLTQLNFSYADMKGAEQQSLYLTAALSHSLSLPELLPLLQDSSIEVKKAASRLILAQPALTLQYKKGLSESDLSKKTSPAQLQTLLDILPLELNQNELQLLAKNWRQTLQKVPVSHLNDRALANLAALFVVLTDKQQIQLDKQLQKQALRLSKVQTRHLYDSCLQNTSNTKQREKAMLRSPQSSLELKLCSILSFSHLPASTINQQIKSVLDSLQPGQQETLLGLLNLPDSLRQSLPFQRLSAAILASQIAPKYKMRWAFSLFKTDKFSANWLLQEIGAGNDIVLKQLMLSGDYKWLAEQKNIDEIIKNKAFAANTREKLKSYWLQEQLR</sequence>
<dbReference type="Proteomes" id="UP001467690">
    <property type="component" value="Unassembled WGS sequence"/>
</dbReference>
<evidence type="ECO:0000313" key="3">
    <source>
        <dbReference type="EMBL" id="MER2491619.1"/>
    </source>
</evidence>
<organism evidence="3 4">
    <name type="scientific">Catenovulum sediminis</name>
    <dbReference type="NCBI Taxonomy" id="1740262"/>
    <lineage>
        <taxon>Bacteria</taxon>
        <taxon>Pseudomonadati</taxon>
        <taxon>Pseudomonadota</taxon>
        <taxon>Gammaproteobacteria</taxon>
        <taxon>Alteromonadales</taxon>
        <taxon>Alteromonadaceae</taxon>
        <taxon>Catenovulum</taxon>
    </lineage>
</organism>
<dbReference type="InterPro" id="IPR028994">
    <property type="entry name" value="Integrin_alpha_N"/>
</dbReference>
<keyword evidence="2" id="KW-0472">Membrane</keyword>
<feature type="transmembrane region" description="Helical" evidence="2">
    <location>
        <begin position="12"/>
        <end position="31"/>
    </location>
</feature>
<dbReference type="InterPro" id="IPR018247">
    <property type="entry name" value="EF_Hand_1_Ca_BS"/>
</dbReference>
<comment type="caution">
    <text evidence="3">The sequence shown here is derived from an EMBL/GenBank/DDBJ whole genome shotgun (WGS) entry which is preliminary data.</text>
</comment>
<dbReference type="InterPro" id="IPR011989">
    <property type="entry name" value="ARM-like"/>
</dbReference>
<protein>
    <submittedName>
        <fullName evidence="3">CRTAC1 family protein</fullName>
    </submittedName>
</protein>
<keyword evidence="2" id="KW-0812">Transmembrane</keyword>
<dbReference type="Gene3D" id="2.130.10.130">
    <property type="entry name" value="Integrin alpha, N-terminal"/>
    <property type="match status" value="1"/>
</dbReference>
<dbReference type="PANTHER" id="PTHR16026:SF0">
    <property type="entry name" value="CARTILAGE ACIDIC PROTEIN 1"/>
    <property type="match status" value="1"/>
</dbReference>
<dbReference type="SUPFAM" id="SSF69318">
    <property type="entry name" value="Integrin alpha N-terminal domain"/>
    <property type="match status" value="2"/>
</dbReference>
<keyword evidence="4" id="KW-1185">Reference proteome</keyword>
<accession>A0ABV1RFB5</accession>
<evidence type="ECO:0000256" key="2">
    <source>
        <dbReference type="SAM" id="Phobius"/>
    </source>
</evidence>
<keyword evidence="2" id="KW-1133">Transmembrane helix</keyword>
<gene>
    <name evidence="3" type="ORF">ABS311_06965</name>
</gene>
<proteinExistence type="predicted"/>
<dbReference type="RefSeq" id="WP_350401215.1">
    <property type="nucleotide sequence ID" value="NZ_JBELOE010000136.1"/>
</dbReference>
<dbReference type="EMBL" id="JBELOE010000136">
    <property type="protein sequence ID" value="MER2491619.1"/>
    <property type="molecule type" value="Genomic_DNA"/>
</dbReference>
<reference evidence="3 4" key="1">
    <citation type="submission" date="2024-06" db="EMBL/GenBank/DDBJ databases">
        <authorList>
            <person name="Chen R.Y."/>
        </authorList>
    </citation>
    <scope>NUCLEOTIDE SEQUENCE [LARGE SCALE GENOMIC DNA]</scope>
    <source>
        <strain evidence="3 4">D2</strain>
    </source>
</reference>
<name>A0ABV1RFB5_9ALTE</name>
<dbReference type="SUPFAM" id="SSF48371">
    <property type="entry name" value="ARM repeat"/>
    <property type="match status" value="1"/>
</dbReference>
<evidence type="ECO:0000256" key="1">
    <source>
        <dbReference type="ARBA" id="ARBA00022729"/>
    </source>
</evidence>